<proteinExistence type="predicted"/>
<keyword evidence="2 5" id="KW-0812">Transmembrane</keyword>
<dbReference type="Pfam" id="PF04932">
    <property type="entry name" value="Wzy_C"/>
    <property type="match status" value="1"/>
</dbReference>
<dbReference type="InterPro" id="IPR007016">
    <property type="entry name" value="O-antigen_ligase-rel_domated"/>
</dbReference>
<dbReference type="PANTHER" id="PTHR37422">
    <property type="entry name" value="TEICHURONIC ACID BIOSYNTHESIS PROTEIN TUAE"/>
    <property type="match status" value="1"/>
</dbReference>
<dbReference type="GO" id="GO:0016020">
    <property type="term" value="C:membrane"/>
    <property type="evidence" value="ECO:0007669"/>
    <property type="project" value="UniProtKB-SubCell"/>
</dbReference>
<dbReference type="InterPro" id="IPR051533">
    <property type="entry name" value="WaaL-like"/>
</dbReference>
<feature type="transmembrane region" description="Helical" evidence="5">
    <location>
        <begin position="185"/>
        <end position="201"/>
    </location>
</feature>
<protein>
    <submittedName>
        <fullName evidence="7">Polymerase</fullName>
    </submittedName>
</protein>
<keyword evidence="8" id="KW-1185">Reference proteome</keyword>
<reference evidence="8" key="1">
    <citation type="submission" date="2016-08" db="EMBL/GenBank/DDBJ databases">
        <authorList>
            <person name="Merda D."/>
            <person name="Briand M."/>
            <person name="Taghouti G."/>
            <person name="Carrere S."/>
            <person name="Gouzy J."/>
            <person name="Portier P."/>
            <person name="Jacques M.-A."/>
            <person name="Fischer-Le Saux M."/>
        </authorList>
    </citation>
    <scope>NUCLEOTIDE SEQUENCE [LARGE SCALE GENOMIC DNA]</scope>
    <source>
        <strain evidence="8">CFBP1156</strain>
    </source>
</reference>
<evidence type="ECO:0000313" key="7">
    <source>
        <dbReference type="EMBL" id="PPU97353.1"/>
    </source>
</evidence>
<comment type="subcellular location">
    <subcellularLocation>
        <location evidence="1">Membrane</location>
        <topology evidence="1">Multi-pass membrane protein</topology>
    </subcellularLocation>
</comment>
<dbReference type="EMBL" id="MDEG01000009">
    <property type="protein sequence ID" value="PPU97353.1"/>
    <property type="molecule type" value="Genomic_DNA"/>
</dbReference>
<feature type="transmembrane region" description="Helical" evidence="5">
    <location>
        <begin position="159"/>
        <end position="178"/>
    </location>
</feature>
<feature type="transmembrane region" description="Helical" evidence="5">
    <location>
        <begin position="340"/>
        <end position="361"/>
    </location>
</feature>
<name>A0A2S7EW50_9XANT</name>
<feature type="transmembrane region" description="Helical" evidence="5">
    <location>
        <begin position="129"/>
        <end position="147"/>
    </location>
</feature>
<gene>
    <name evidence="7" type="ORF">XhyaCFBP1156_11835</name>
</gene>
<evidence type="ECO:0000256" key="4">
    <source>
        <dbReference type="ARBA" id="ARBA00023136"/>
    </source>
</evidence>
<feature type="transmembrane region" description="Helical" evidence="5">
    <location>
        <begin position="27"/>
        <end position="57"/>
    </location>
</feature>
<dbReference type="OrthoDB" id="27575at2"/>
<keyword evidence="3 5" id="KW-1133">Transmembrane helix</keyword>
<evidence type="ECO:0000256" key="5">
    <source>
        <dbReference type="SAM" id="Phobius"/>
    </source>
</evidence>
<accession>A0A2S7EW50</accession>
<keyword evidence="4 5" id="KW-0472">Membrane</keyword>
<comment type="caution">
    <text evidence="7">The sequence shown here is derived from an EMBL/GenBank/DDBJ whole genome shotgun (WGS) entry which is preliminary data.</text>
</comment>
<evidence type="ECO:0000256" key="1">
    <source>
        <dbReference type="ARBA" id="ARBA00004141"/>
    </source>
</evidence>
<feature type="transmembrane region" description="Helical" evidence="5">
    <location>
        <begin position="207"/>
        <end position="224"/>
    </location>
</feature>
<evidence type="ECO:0000313" key="8">
    <source>
        <dbReference type="Proteomes" id="UP000238261"/>
    </source>
</evidence>
<dbReference type="PANTHER" id="PTHR37422:SF23">
    <property type="entry name" value="TEICHURONIC ACID BIOSYNTHESIS PROTEIN TUAE"/>
    <property type="match status" value="1"/>
</dbReference>
<organism evidence="7 8">
    <name type="scientific">Xanthomonas hyacinthi</name>
    <dbReference type="NCBI Taxonomy" id="56455"/>
    <lineage>
        <taxon>Bacteria</taxon>
        <taxon>Pseudomonadati</taxon>
        <taxon>Pseudomonadota</taxon>
        <taxon>Gammaproteobacteria</taxon>
        <taxon>Lysobacterales</taxon>
        <taxon>Lysobacteraceae</taxon>
        <taxon>Xanthomonas</taxon>
    </lineage>
</organism>
<feature type="transmembrane region" description="Helical" evidence="5">
    <location>
        <begin position="373"/>
        <end position="393"/>
    </location>
</feature>
<evidence type="ECO:0000256" key="3">
    <source>
        <dbReference type="ARBA" id="ARBA00022989"/>
    </source>
</evidence>
<dbReference type="Proteomes" id="UP000238261">
    <property type="component" value="Unassembled WGS sequence"/>
</dbReference>
<evidence type="ECO:0000256" key="2">
    <source>
        <dbReference type="ARBA" id="ARBA00022692"/>
    </source>
</evidence>
<feature type="domain" description="O-antigen ligase-related" evidence="6">
    <location>
        <begin position="191"/>
        <end position="347"/>
    </location>
</feature>
<feature type="transmembrane region" description="Helical" evidence="5">
    <location>
        <begin position="78"/>
        <end position="98"/>
    </location>
</feature>
<feature type="transmembrane region" description="Helical" evidence="5">
    <location>
        <begin position="231"/>
        <end position="251"/>
    </location>
</feature>
<sequence>MTEEATPPRAAAPLAAFPSHRHCLAEWGAALGLLCLPALVVGIPGGLLPFGLLLLATSLLALDRMRRAAAGLQPSLRWLWVLALLVIGLSLFSLLYFGQALKDIDNRTRFLVLPWTALWVYALRPPRQLLWWGALLGIFATVALAIVQVLQGQPRAEGWTNAIVLADVVLVLMVVAVFCRPHGRWPWTIVAIVAGCATILLSGSRGVWLGMLLLLVVTALCVRWRSGRVRLVILGVLAALAATLVLSVPALTRQTRLAELHHDVQRYERGDSDSSAGARIERLQVAAATFVEHPLVGVGVGRFDNAMLRLPDCRSKTWVERCHLGHAHNDLAEWSATQGLPGTLLIVLVYGVPLWLLLRLYRRRPRPEFHGPAATGIMVVAAYILCGMTQSMFAHQVTTGFYVSLVGVLIGLAACDAEAPRPRADAAEGAGGSR</sequence>
<evidence type="ECO:0000259" key="6">
    <source>
        <dbReference type="Pfam" id="PF04932"/>
    </source>
</evidence>
<dbReference type="RefSeq" id="WP_046978995.1">
    <property type="nucleotide sequence ID" value="NZ_CP043476.1"/>
</dbReference>
<feature type="transmembrane region" description="Helical" evidence="5">
    <location>
        <begin position="399"/>
        <end position="415"/>
    </location>
</feature>
<dbReference type="AlphaFoldDB" id="A0A2S7EW50"/>